<name>A0A8T0IU54_CERPU</name>
<protein>
    <submittedName>
        <fullName evidence="2">Uncharacterized protein</fullName>
    </submittedName>
</protein>
<dbReference type="EMBL" id="CM026422">
    <property type="protein sequence ID" value="KAG0586338.1"/>
    <property type="molecule type" value="Genomic_DNA"/>
</dbReference>
<feature type="chain" id="PRO_5036435098" evidence="1">
    <location>
        <begin position="21"/>
        <end position="161"/>
    </location>
</feature>
<proteinExistence type="predicted"/>
<organism evidence="2 3">
    <name type="scientific">Ceratodon purpureus</name>
    <name type="common">Fire moss</name>
    <name type="synonym">Dicranum purpureum</name>
    <dbReference type="NCBI Taxonomy" id="3225"/>
    <lineage>
        <taxon>Eukaryota</taxon>
        <taxon>Viridiplantae</taxon>
        <taxon>Streptophyta</taxon>
        <taxon>Embryophyta</taxon>
        <taxon>Bryophyta</taxon>
        <taxon>Bryophytina</taxon>
        <taxon>Bryopsida</taxon>
        <taxon>Dicranidae</taxon>
        <taxon>Pseudoditrichales</taxon>
        <taxon>Ditrichaceae</taxon>
        <taxon>Ceratodon</taxon>
    </lineage>
</organism>
<comment type="caution">
    <text evidence="2">The sequence shown here is derived from an EMBL/GenBank/DDBJ whole genome shotgun (WGS) entry which is preliminary data.</text>
</comment>
<keyword evidence="3" id="KW-1185">Reference proteome</keyword>
<sequence>MAVKMKGAWWYILPILLAWGALKQTKQPGATQPFAAFSEDVKVLEPYDYRVLDFPYCHSPLARSHKSFTEIQTYSSEQCGDYSGGNNFTILILREEGLRRTGGFLVTLDLSNNFLNLSHNFLNASLNYEYTEYALNVSKNKFQGAGVFLTSDKEMSPSHVQ</sequence>
<dbReference type="Proteomes" id="UP000822688">
    <property type="component" value="Chromosome 2"/>
</dbReference>
<evidence type="ECO:0000313" key="2">
    <source>
        <dbReference type="EMBL" id="KAG0586336.1"/>
    </source>
</evidence>
<gene>
    <name evidence="2" type="ORF">KC19_2G083600</name>
</gene>
<evidence type="ECO:0000256" key="1">
    <source>
        <dbReference type="SAM" id="SignalP"/>
    </source>
</evidence>
<reference evidence="2" key="1">
    <citation type="submission" date="2020-06" db="EMBL/GenBank/DDBJ databases">
        <title>WGS assembly of Ceratodon purpureus strain R40.</title>
        <authorList>
            <person name="Carey S.B."/>
            <person name="Jenkins J."/>
            <person name="Shu S."/>
            <person name="Lovell J.T."/>
            <person name="Sreedasyam A."/>
            <person name="Maumus F."/>
            <person name="Tiley G.P."/>
            <person name="Fernandez-Pozo N."/>
            <person name="Barry K."/>
            <person name="Chen C."/>
            <person name="Wang M."/>
            <person name="Lipzen A."/>
            <person name="Daum C."/>
            <person name="Saski C.A."/>
            <person name="Payton A.C."/>
            <person name="Mcbreen J.C."/>
            <person name="Conrad R.E."/>
            <person name="Kollar L.M."/>
            <person name="Olsson S."/>
            <person name="Huttunen S."/>
            <person name="Landis J.B."/>
            <person name="Wickett N.J."/>
            <person name="Johnson M.G."/>
            <person name="Rensing S.A."/>
            <person name="Grimwood J."/>
            <person name="Schmutz J."/>
            <person name="Mcdaniel S.F."/>
        </authorList>
    </citation>
    <scope>NUCLEOTIDE SEQUENCE</scope>
    <source>
        <strain evidence="2">R40</strain>
    </source>
</reference>
<evidence type="ECO:0000313" key="3">
    <source>
        <dbReference type="Proteomes" id="UP000822688"/>
    </source>
</evidence>
<keyword evidence="1" id="KW-0732">Signal</keyword>
<dbReference type="AlphaFoldDB" id="A0A8T0IU54"/>
<dbReference type="EMBL" id="CM026422">
    <property type="protein sequence ID" value="KAG0586340.1"/>
    <property type="molecule type" value="Genomic_DNA"/>
</dbReference>
<feature type="signal peptide" evidence="1">
    <location>
        <begin position="1"/>
        <end position="20"/>
    </location>
</feature>
<accession>A0A8T0IU54</accession>
<dbReference type="EMBL" id="CM026422">
    <property type="protein sequence ID" value="KAG0586336.1"/>
    <property type="molecule type" value="Genomic_DNA"/>
</dbReference>